<sequence length="320" mass="34568">MGRLGLLAPEKVLVLPCEDYTEESLRRAVEVALEQFLPGDLSGARVLVKPNLVAPRQASLSCTHPATVRAVCEGLLARGAEVRVGDSPAFGTTRSVARAAGLLAALKGLPVRLVSFRKKVRVALSCGLTVGLAREALCADLLVNLPRLKAHNQLLLTAAVKNLFGCVVGLEKPLLHARLGERGDLFFRMILEVAELLPVGLNLLDAVVAMEGQGPTGGRPRKLGYLFASGHPLALDTVLYQALGLSPEKVPLWKTALDLRLFGARPEEAVVEGDLPDLSDFQLPLRLSPVTFHPLRLLRGMLRRLLLRLRSGFLGIKEFS</sequence>
<dbReference type="Proteomes" id="UP000501253">
    <property type="component" value="Chromosome"/>
</dbReference>
<evidence type="ECO:0000259" key="1">
    <source>
        <dbReference type="Pfam" id="PF04015"/>
    </source>
</evidence>
<dbReference type="Pfam" id="PF04015">
    <property type="entry name" value="DUF362"/>
    <property type="match status" value="1"/>
</dbReference>
<feature type="domain" description="DUF362" evidence="1">
    <location>
        <begin position="46"/>
        <end position="240"/>
    </location>
</feature>
<dbReference type="EMBL" id="CP042909">
    <property type="protein sequence ID" value="QJA06757.1"/>
    <property type="molecule type" value="Genomic_DNA"/>
</dbReference>
<keyword evidence="3" id="KW-1185">Reference proteome</keyword>
<reference evidence="2 3" key="1">
    <citation type="submission" date="2019-08" db="EMBL/GenBank/DDBJ databases">
        <title>Complete genome sequence of Thermosulfurimonas marina SU872T, an anaerobic thermophilic chemolithoautotrophic bacterium isolated from a shallow marine hydrothermal vent.</title>
        <authorList>
            <person name="Allioux M."/>
            <person name="Jebbar M."/>
            <person name="Slobodkina G."/>
            <person name="Slobodkin A."/>
            <person name="Moalic Y."/>
            <person name="Frolova A."/>
            <person name="Shao Z."/>
            <person name="Alain K."/>
        </authorList>
    </citation>
    <scope>NUCLEOTIDE SEQUENCE [LARGE SCALE GENOMIC DNA]</scope>
    <source>
        <strain evidence="2 3">SU872</strain>
    </source>
</reference>
<organism evidence="2 3">
    <name type="scientific">Thermosulfurimonas marina</name>
    <dbReference type="NCBI Taxonomy" id="2047767"/>
    <lineage>
        <taxon>Bacteria</taxon>
        <taxon>Pseudomonadati</taxon>
        <taxon>Thermodesulfobacteriota</taxon>
        <taxon>Thermodesulfobacteria</taxon>
        <taxon>Thermodesulfobacteriales</taxon>
        <taxon>Thermodesulfobacteriaceae</taxon>
        <taxon>Thermosulfurimonas</taxon>
    </lineage>
</organism>
<protein>
    <submittedName>
        <fullName evidence="2">DUF362 domain-containing protein</fullName>
    </submittedName>
</protein>
<accession>A0A6H1WU81</accession>
<name>A0A6H1WU81_9BACT</name>
<dbReference type="KEGG" id="tmai:FVE67_08125"/>
<proteinExistence type="predicted"/>
<gene>
    <name evidence="2" type="ORF">FVE67_08125</name>
</gene>
<dbReference type="AlphaFoldDB" id="A0A6H1WU81"/>
<dbReference type="InterPro" id="IPR007160">
    <property type="entry name" value="DUF362"/>
</dbReference>
<evidence type="ECO:0000313" key="3">
    <source>
        <dbReference type="Proteomes" id="UP000501253"/>
    </source>
</evidence>
<evidence type="ECO:0000313" key="2">
    <source>
        <dbReference type="EMBL" id="QJA06757.1"/>
    </source>
</evidence>